<evidence type="ECO:0000313" key="2">
    <source>
        <dbReference type="EMBL" id="MEK0085108.1"/>
    </source>
</evidence>
<gene>
    <name evidence="2" type="ORF">U1T56_18300</name>
</gene>
<evidence type="ECO:0000256" key="1">
    <source>
        <dbReference type="SAM" id="MobiDB-lite"/>
    </source>
</evidence>
<feature type="region of interest" description="Disordered" evidence="1">
    <location>
        <begin position="58"/>
        <end position="80"/>
    </location>
</feature>
<evidence type="ECO:0000313" key="3">
    <source>
        <dbReference type="Proteomes" id="UP001375743"/>
    </source>
</evidence>
<accession>A0ABU8XV92</accession>
<dbReference type="EMBL" id="JBBLZC010000021">
    <property type="protein sequence ID" value="MEK0085108.1"/>
    <property type="molecule type" value="Genomic_DNA"/>
</dbReference>
<feature type="compositionally biased region" description="Low complexity" evidence="1">
    <location>
        <begin position="258"/>
        <end position="273"/>
    </location>
</feature>
<dbReference type="InterPro" id="IPR018247">
    <property type="entry name" value="EF_Hand_1_Ca_BS"/>
</dbReference>
<comment type="caution">
    <text evidence="2">The sequence shown here is derived from an EMBL/GenBank/DDBJ whole genome shotgun (WGS) entry which is preliminary data.</text>
</comment>
<feature type="region of interest" description="Disordered" evidence="1">
    <location>
        <begin position="253"/>
        <end position="273"/>
    </location>
</feature>
<keyword evidence="3" id="KW-1185">Reference proteome</keyword>
<protein>
    <recommendedName>
        <fullName evidence="4">EF-hand domain-containing protein</fullName>
    </recommendedName>
</protein>
<dbReference type="RefSeq" id="WP_418160954.1">
    <property type="nucleotide sequence ID" value="NZ_JBBLZC010000021.1"/>
</dbReference>
<name>A0ABU8XV92_9PROT</name>
<evidence type="ECO:0008006" key="4">
    <source>
        <dbReference type="Google" id="ProtNLM"/>
    </source>
</evidence>
<reference evidence="2 3" key="1">
    <citation type="submission" date="2024-01" db="EMBL/GenBank/DDBJ databases">
        <title>Multi-omics insights into the function and evolution of sodium benzoate biodegradation pathways in Benzoatithermus flavus gen. nov., sp. nov. from hot spring.</title>
        <authorList>
            <person name="Hu C.-J."/>
            <person name="Li W.-J."/>
        </authorList>
    </citation>
    <scope>NUCLEOTIDE SEQUENCE [LARGE SCALE GENOMIC DNA]</scope>
    <source>
        <strain evidence="2 3">SYSU G07066</strain>
    </source>
</reference>
<proteinExistence type="predicted"/>
<organism evidence="2 3">
    <name type="scientific">Benzoatithermus flavus</name>
    <dbReference type="NCBI Taxonomy" id="3108223"/>
    <lineage>
        <taxon>Bacteria</taxon>
        <taxon>Pseudomonadati</taxon>
        <taxon>Pseudomonadota</taxon>
        <taxon>Alphaproteobacteria</taxon>
        <taxon>Geminicoccales</taxon>
        <taxon>Geminicoccaceae</taxon>
        <taxon>Benzoatithermus</taxon>
    </lineage>
</organism>
<sequence length="273" mass="28550">MQARLEMDPGGVRDARRRHGAALVTAFAAFFVGLGLADGTALRPVLAAADPGVAPDAIGQTPAAAQQPAQAAAAPTSRPAIVESRGNPAFDAARERFARALGHEPAGSGGEIGDRLLVLDSSLANLLVERHWQPPGQAGGSPIERLRTMVEIAKGLQLPVSVGVMQAAFGTPAENDLLELDRAVAQARQALAARPNDRALVRLRDERKRALEAALAPLPVFRKSGRNWALADLDVDRNGVVDGNDLTALESRRDMAAREPAAATAPATAKATE</sequence>
<dbReference type="Proteomes" id="UP001375743">
    <property type="component" value="Unassembled WGS sequence"/>
</dbReference>
<feature type="compositionally biased region" description="Low complexity" evidence="1">
    <location>
        <begin position="62"/>
        <end position="75"/>
    </location>
</feature>
<dbReference type="PROSITE" id="PS00018">
    <property type="entry name" value="EF_HAND_1"/>
    <property type="match status" value="1"/>
</dbReference>